<dbReference type="Pfam" id="PF04109">
    <property type="entry name" value="ATG9"/>
    <property type="match status" value="1"/>
</dbReference>
<proteinExistence type="inferred from homology"/>
<dbReference type="GO" id="GO:0005789">
    <property type="term" value="C:endoplasmic reticulum membrane"/>
    <property type="evidence" value="ECO:0007669"/>
    <property type="project" value="UniProtKB-SubCell"/>
</dbReference>
<dbReference type="GO" id="GO:0034727">
    <property type="term" value="P:piecemeal microautophagy of the nucleus"/>
    <property type="evidence" value="ECO:0007669"/>
    <property type="project" value="TreeGrafter"/>
</dbReference>
<comment type="catalytic activity">
    <reaction evidence="18">
        <text>a 1,2-diacyl-sn-glycero-3-phosphocholine(in) = a 1,2-diacyl-sn-glycero-3-phosphocholine(out)</text>
        <dbReference type="Rhea" id="RHEA:38571"/>
        <dbReference type="ChEBI" id="CHEBI:57643"/>
    </reaction>
</comment>
<evidence type="ECO:0000256" key="14">
    <source>
        <dbReference type="ARBA" id="ARBA00023329"/>
    </source>
</evidence>
<feature type="compositionally biased region" description="Acidic residues" evidence="20">
    <location>
        <begin position="57"/>
        <end position="71"/>
    </location>
</feature>
<dbReference type="GO" id="GO:0000422">
    <property type="term" value="P:autophagy of mitochondrion"/>
    <property type="evidence" value="ECO:0007669"/>
    <property type="project" value="TreeGrafter"/>
</dbReference>
<feature type="transmembrane region" description="Helical" evidence="19">
    <location>
        <begin position="674"/>
        <end position="695"/>
    </location>
</feature>
<dbReference type="PANTHER" id="PTHR13038:SF10">
    <property type="entry name" value="AUTOPHAGY-RELATED PROTEIN 9"/>
    <property type="match status" value="1"/>
</dbReference>
<evidence type="ECO:0000256" key="10">
    <source>
        <dbReference type="ARBA" id="ARBA00023006"/>
    </source>
</evidence>
<dbReference type="GO" id="GO:0030659">
    <property type="term" value="C:cytoplasmic vesicle membrane"/>
    <property type="evidence" value="ECO:0007669"/>
    <property type="project" value="UniProtKB-SubCell"/>
</dbReference>
<feature type="region of interest" description="Disordered" evidence="20">
    <location>
        <begin position="151"/>
        <end position="198"/>
    </location>
</feature>
<keyword evidence="14" id="KW-0968">Cytoplasmic vesicle</keyword>
<dbReference type="InterPro" id="IPR007241">
    <property type="entry name" value="Autophagy-rel_prot_9"/>
</dbReference>
<evidence type="ECO:0000256" key="16">
    <source>
        <dbReference type="ARBA" id="ARBA00024615"/>
    </source>
</evidence>
<evidence type="ECO:0000256" key="2">
    <source>
        <dbReference type="ARBA" id="ARBA00004477"/>
    </source>
</evidence>
<comment type="catalytic activity">
    <reaction evidence="15">
        <text>a 1,2-diacyl-sn-glycero-3-phospho-L-serine(in) = a 1,2-diacyl-sn-glycero-3-phospho-L-serine(out)</text>
        <dbReference type="Rhea" id="RHEA:38663"/>
        <dbReference type="ChEBI" id="CHEBI:57262"/>
    </reaction>
</comment>
<feature type="compositionally biased region" description="Basic and acidic residues" evidence="20">
    <location>
        <begin position="114"/>
        <end position="123"/>
    </location>
</feature>
<organism evidence="21 22">
    <name type="scientific">Crepidotus variabilis</name>
    <dbReference type="NCBI Taxonomy" id="179855"/>
    <lineage>
        <taxon>Eukaryota</taxon>
        <taxon>Fungi</taxon>
        <taxon>Dikarya</taxon>
        <taxon>Basidiomycota</taxon>
        <taxon>Agaricomycotina</taxon>
        <taxon>Agaricomycetes</taxon>
        <taxon>Agaricomycetidae</taxon>
        <taxon>Agaricales</taxon>
        <taxon>Agaricineae</taxon>
        <taxon>Crepidotaceae</taxon>
        <taxon>Crepidotus</taxon>
    </lineage>
</organism>
<evidence type="ECO:0000256" key="17">
    <source>
        <dbReference type="ARBA" id="ARBA00024621"/>
    </source>
</evidence>
<feature type="transmembrane region" description="Helical" evidence="19">
    <location>
        <begin position="608"/>
        <end position="626"/>
    </location>
</feature>
<evidence type="ECO:0000256" key="7">
    <source>
        <dbReference type="ARBA" id="ARBA00022448"/>
    </source>
</evidence>
<feature type="compositionally biased region" description="Polar residues" evidence="20">
    <location>
        <begin position="1"/>
        <end position="14"/>
    </location>
</feature>
<evidence type="ECO:0000256" key="12">
    <source>
        <dbReference type="ARBA" id="ARBA00023055"/>
    </source>
</evidence>
<feature type="region of interest" description="Disordered" evidence="20">
    <location>
        <begin position="949"/>
        <end position="971"/>
    </location>
</feature>
<evidence type="ECO:0000256" key="20">
    <source>
        <dbReference type="SAM" id="MobiDB-lite"/>
    </source>
</evidence>
<evidence type="ECO:0000256" key="9">
    <source>
        <dbReference type="ARBA" id="ARBA00022989"/>
    </source>
</evidence>
<evidence type="ECO:0000256" key="3">
    <source>
        <dbReference type="ARBA" id="ARBA00004511"/>
    </source>
</evidence>
<feature type="compositionally biased region" description="Pro residues" evidence="20">
    <location>
        <begin position="183"/>
        <end position="192"/>
    </location>
</feature>
<keyword evidence="7 19" id="KW-0813">Transport</keyword>
<name>A0A9P6EUR1_9AGAR</name>
<evidence type="ECO:0000256" key="5">
    <source>
        <dbReference type="ARBA" id="ARBA00006185"/>
    </source>
</evidence>
<protein>
    <recommendedName>
        <fullName evidence="6 19">Autophagy-related protein 9</fullName>
    </recommendedName>
</protein>
<evidence type="ECO:0000256" key="19">
    <source>
        <dbReference type="RuleBase" id="RU364027"/>
    </source>
</evidence>
<dbReference type="GO" id="GO:0034497">
    <property type="term" value="P:protein localization to phagophore assembly site"/>
    <property type="evidence" value="ECO:0007669"/>
    <property type="project" value="TreeGrafter"/>
</dbReference>
<keyword evidence="13 19" id="KW-0472">Membrane</keyword>
<evidence type="ECO:0000256" key="1">
    <source>
        <dbReference type="ARBA" id="ARBA00004439"/>
    </source>
</evidence>
<gene>
    <name evidence="21" type="ORF">CPB83DRAFT_841454</name>
</gene>
<evidence type="ECO:0000256" key="11">
    <source>
        <dbReference type="ARBA" id="ARBA00023034"/>
    </source>
</evidence>
<feature type="compositionally biased region" description="Low complexity" evidence="20">
    <location>
        <begin position="909"/>
        <end position="919"/>
    </location>
</feature>
<dbReference type="OrthoDB" id="2020634at2759"/>
<feature type="region of interest" description="Disordered" evidence="20">
    <location>
        <begin position="894"/>
        <end position="935"/>
    </location>
</feature>
<comment type="function">
    <text evidence="19">Phospholipid scramblase involved in autophagy. Cycles between the preautophagosomal structure/phagophore assembly site (PAS) and the cytoplasmic vesicle pool and supplies membrane for the growing autophagosome. Lipid scramblase activity plays a key role in preautophagosomal structure/phagophore assembly by distributing the phospholipids that arrive through ATG2 from the cytoplasmic to the luminal leaflet of the bilayer, thereby driving autophagosomal membrane expansion.</text>
</comment>
<accession>A0A9P6EUR1</accession>
<comment type="caution">
    <text evidence="21">The sequence shown here is derived from an EMBL/GenBank/DDBJ whole genome shotgun (WGS) entry which is preliminary data.</text>
</comment>
<evidence type="ECO:0000313" key="21">
    <source>
        <dbReference type="EMBL" id="KAF9535242.1"/>
    </source>
</evidence>
<comment type="similarity">
    <text evidence="5 19">Belongs to the ATG9 family.</text>
</comment>
<keyword evidence="22" id="KW-1185">Reference proteome</keyword>
<dbReference type="GO" id="GO:0006869">
    <property type="term" value="P:lipid transport"/>
    <property type="evidence" value="ECO:0007669"/>
    <property type="project" value="UniProtKB-KW"/>
</dbReference>
<comment type="subcellular location">
    <subcellularLocation>
        <location evidence="1">Cytoplasmic vesicle membrane</location>
        <topology evidence="1">Multi-pass membrane protein</topology>
    </subcellularLocation>
    <subcellularLocation>
        <location evidence="2">Endoplasmic reticulum membrane</location>
        <topology evidence="2">Multi-pass membrane protein</topology>
    </subcellularLocation>
    <subcellularLocation>
        <location evidence="4">Golgi apparatus membrane</location>
        <topology evidence="4">Multi-pass membrane protein</topology>
    </subcellularLocation>
    <subcellularLocation>
        <location evidence="3 19">Preautophagosomal structure membrane</location>
        <topology evidence="3 19">Multi-pass membrane protein</topology>
    </subcellularLocation>
</comment>
<sequence length="995" mass="111379">MSNPGSSSRQTSSRPKAAYASSLSSSAGVSSSQPFLNMMNPMRSGYHGYTQARQSVVEEEEEATEEVDLEAGDGTLFHSAHEATSGSSSSKARGKRRVAWDPGASELATLHPNIHKEDKIHEQEESDDEVPQSFKVEAAQHPALTPKFVEEARQQESRRGHALYSTSGRSVPRSKPTTEKPASPIPAPPPRPSELSANEIYRTPTPSQESNSSRQPRSTMRGLDDYEKALWNWVNVYNLDAYLQEVYSYYAGKGIYSIALSRGLNLLTVGFVIGFSTFLLGCIDYKSLHKHHRLSDVLVDHCVSRFSGFTLLFFLLFIAFYIWQLVSFALSIPRLLDMYNFYTHLLKIPDPDIQTISWSEVVRRIGAVREENPLTALSSKGRADSDTTTAKLDAHDIANRIMRQENYLIALFNKELLDLRVPLPTYLKPFMTEEEGKGKLLTKALEWNLRFCLMEYLFDPQGQVRKVFLKSKNRAALIDGLRRRFIFMGILNAIFAPLIVSYVLMYSFFRYFEQYHKDPSSIGNRRYTLFAQWKFREFNELPHIFVRRLDESYPVANMYIGQFPNDRLAILARFVSFVGGSFFAVFAVATVLESDLALTFEITPGKTVVFWLGVCTAVVTVARGMIPEDNRVFDPELLMTEVINYTHYMPVSWKGQLHSTKTHQEFGQLFAMKVLIFVQEILSVILTPFVLWFSLPECAPAIIDFFREFSVHVDGRGYVCSFAEFNFERHGNVKFGAPPSRTASLDQKMLSNEGKMEKSFLNFKAANPDWNPTDPSGSVYLSRMADINTMHRYPYYRQRPMPGMSQPHIPEGYSQGPTIPHDSDGIPLDSSNVTERAHEYDYALRQSRMAAAMRRRGGMGASMLNMSTLLATGPQGAGQQSMFIDPAMAPSVVLGDSHQGSQKFTRVNSSSAAPTSPNSKAKKSPSPPSSGILPEDLAADGSVLGGSYVDGAKQQIGGPRYQDEEEDGLEDGGVLGLLTQIYGQGRRDGPTVVLK</sequence>
<dbReference type="GO" id="GO:0000139">
    <property type="term" value="C:Golgi membrane"/>
    <property type="evidence" value="ECO:0007669"/>
    <property type="project" value="UniProtKB-SubCell"/>
</dbReference>
<dbReference type="AlphaFoldDB" id="A0A9P6EUR1"/>
<comment type="catalytic activity">
    <reaction evidence="17">
        <text>a 1,2-diacyl-sn-glycero-3-phospho-(1D-myo-inositol-3-phosphate)(in) = a 1,2-diacyl-sn-glycero-3-phospho-(1D-myo-inositol-3-phosphate)(out)</text>
        <dbReference type="Rhea" id="RHEA:67920"/>
        <dbReference type="ChEBI" id="CHEBI:58088"/>
    </reaction>
</comment>
<evidence type="ECO:0000313" key="22">
    <source>
        <dbReference type="Proteomes" id="UP000807306"/>
    </source>
</evidence>
<keyword evidence="11" id="KW-0333">Golgi apparatus</keyword>
<keyword evidence="10 19" id="KW-0072">Autophagy</keyword>
<keyword evidence="12 19" id="KW-0445">Lipid transport</keyword>
<feature type="transmembrane region" description="Helical" evidence="19">
    <location>
        <begin position="306"/>
        <end position="332"/>
    </location>
</feature>
<evidence type="ECO:0000256" key="4">
    <source>
        <dbReference type="ARBA" id="ARBA00004653"/>
    </source>
</evidence>
<feature type="transmembrane region" description="Helical" evidence="19">
    <location>
        <begin position="263"/>
        <end position="285"/>
    </location>
</feature>
<dbReference type="EMBL" id="MU157824">
    <property type="protein sequence ID" value="KAF9535242.1"/>
    <property type="molecule type" value="Genomic_DNA"/>
</dbReference>
<dbReference type="Proteomes" id="UP000807306">
    <property type="component" value="Unassembled WGS sequence"/>
</dbReference>
<feature type="compositionally biased region" description="Polar residues" evidence="20">
    <location>
        <begin position="898"/>
        <end position="908"/>
    </location>
</feature>
<feature type="transmembrane region" description="Helical" evidence="19">
    <location>
        <begin position="568"/>
        <end position="588"/>
    </location>
</feature>
<feature type="region of interest" description="Disordered" evidence="20">
    <location>
        <begin position="1"/>
        <end position="131"/>
    </location>
</feature>
<feature type="transmembrane region" description="Helical" evidence="19">
    <location>
        <begin position="485"/>
        <end position="509"/>
    </location>
</feature>
<evidence type="ECO:0000256" key="8">
    <source>
        <dbReference type="ARBA" id="ARBA00022692"/>
    </source>
</evidence>
<dbReference type="PANTHER" id="PTHR13038">
    <property type="entry name" value="APG9 AUTOPHAGY 9"/>
    <property type="match status" value="1"/>
</dbReference>
<evidence type="ECO:0000256" key="18">
    <source>
        <dbReference type="ARBA" id="ARBA00024631"/>
    </source>
</evidence>
<reference evidence="21" key="1">
    <citation type="submission" date="2020-11" db="EMBL/GenBank/DDBJ databases">
        <authorList>
            <consortium name="DOE Joint Genome Institute"/>
            <person name="Ahrendt S."/>
            <person name="Riley R."/>
            <person name="Andreopoulos W."/>
            <person name="Labutti K."/>
            <person name="Pangilinan J."/>
            <person name="Ruiz-Duenas F.J."/>
            <person name="Barrasa J.M."/>
            <person name="Sanchez-Garcia M."/>
            <person name="Camarero S."/>
            <person name="Miyauchi S."/>
            <person name="Serrano A."/>
            <person name="Linde D."/>
            <person name="Babiker R."/>
            <person name="Drula E."/>
            <person name="Ayuso-Fernandez I."/>
            <person name="Pacheco R."/>
            <person name="Padilla G."/>
            <person name="Ferreira P."/>
            <person name="Barriuso J."/>
            <person name="Kellner H."/>
            <person name="Castanera R."/>
            <person name="Alfaro M."/>
            <person name="Ramirez L."/>
            <person name="Pisabarro A.G."/>
            <person name="Kuo A."/>
            <person name="Tritt A."/>
            <person name="Lipzen A."/>
            <person name="He G."/>
            <person name="Yan M."/>
            <person name="Ng V."/>
            <person name="Cullen D."/>
            <person name="Martin F."/>
            <person name="Rosso M.-N."/>
            <person name="Henrissat B."/>
            <person name="Hibbett D."/>
            <person name="Martinez A.T."/>
            <person name="Grigoriev I.V."/>
        </authorList>
    </citation>
    <scope>NUCLEOTIDE SEQUENCE</scope>
    <source>
        <strain evidence="21">CBS 506.95</strain>
    </source>
</reference>
<keyword evidence="8 19" id="KW-0812">Transmembrane</keyword>
<feature type="compositionally biased region" description="Low complexity" evidence="20">
    <location>
        <begin position="82"/>
        <end position="91"/>
    </location>
</feature>
<evidence type="ECO:0000256" key="6">
    <source>
        <dbReference type="ARBA" id="ARBA00018074"/>
    </source>
</evidence>
<comment type="catalytic activity">
    <reaction evidence="16">
        <text>a 1,2-diacyl-sn-glycero-3-phosphoethanolamine(in) = a 1,2-diacyl-sn-glycero-3-phosphoethanolamine(out)</text>
        <dbReference type="Rhea" id="RHEA:38895"/>
        <dbReference type="ChEBI" id="CHEBI:64612"/>
    </reaction>
</comment>
<dbReference type="GO" id="GO:0034045">
    <property type="term" value="C:phagophore assembly site membrane"/>
    <property type="evidence" value="ECO:0007669"/>
    <property type="project" value="UniProtKB-SubCell"/>
</dbReference>
<evidence type="ECO:0000256" key="13">
    <source>
        <dbReference type="ARBA" id="ARBA00023136"/>
    </source>
</evidence>
<keyword evidence="9 19" id="KW-1133">Transmembrane helix</keyword>
<dbReference type="GO" id="GO:0061709">
    <property type="term" value="P:reticulophagy"/>
    <property type="evidence" value="ECO:0007669"/>
    <property type="project" value="TreeGrafter"/>
</dbReference>
<dbReference type="GO" id="GO:0005776">
    <property type="term" value="C:autophagosome"/>
    <property type="evidence" value="ECO:0007669"/>
    <property type="project" value="TreeGrafter"/>
</dbReference>
<feature type="compositionally biased region" description="Low complexity" evidence="20">
    <location>
        <begin position="17"/>
        <end position="32"/>
    </location>
</feature>
<evidence type="ECO:0000256" key="15">
    <source>
        <dbReference type="ARBA" id="ARBA00024479"/>
    </source>
</evidence>